<dbReference type="NCBIfam" id="TIGR02867">
    <property type="entry name" value="spore_II_P"/>
    <property type="match status" value="1"/>
</dbReference>
<keyword evidence="1" id="KW-0472">Membrane</keyword>
<dbReference type="Pfam" id="PF07454">
    <property type="entry name" value="SpoIIP"/>
    <property type="match status" value="1"/>
</dbReference>
<dbReference type="EMBL" id="CP042243">
    <property type="protein sequence ID" value="QEK12375.1"/>
    <property type="molecule type" value="Genomic_DNA"/>
</dbReference>
<dbReference type="InterPro" id="IPR010897">
    <property type="entry name" value="Spore_II_P"/>
</dbReference>
<evidence type="ECO:0000313" key="3">
    <source>
        <dbReference type="Proteomes" id="UP000324646"/>
    </source>
</evidence>
<proteinExistence type="predicted"/>
<dbReference type="AlphaFoldDB" id="A0A5C0SCW3"/>
<keyword evidence="1" id="KW-1133">Transmembrane helix</keyword>
<keyword evidence="3" id="KW-1185">Reference proteome</keyword>
<gene>
    <name evidence="2" type="ORF">FQB35_08300</name>
</gene>
<accession>A0A5C0SCW3</accession>
<reference evidence="2 3" key="1">
    <citation type="submission" date="2019-07" db="EMBL/GenBank/DDBJ databases">
        <title>Complete genome of Crassaminicella thermophila SY095.</title>
        <authorList>
            <person name="Li X."/>
        </authorList>
    </citation>
    <scope>NUCLEOTIDE SEQUENCE [LARGE SCALE GENOMIC DNA]</scope>
    <source>
        <strain evidence="2 3">SY095</strain>
    </source>
</reference>
<dbReference type="OrthoDB" id="1633470at2"/>
<evidence type="ECO:0008006" key="4">
    <source>
        <dbReference type="Google" id="ProtNLM"/>
    </source>
</evidence>
<evidence type="ECO:0000313" key="2">
    <source>
        <dbReference type="EMBL" id="QEK12375.1"/>
    </source>
</evidence>
<evidence type="ECO:0000256" key="1">
    <source>
        <dbReference type="SAM" id="Phobius"/>
    </source>
</evidence>
<feature type="transmembrane region" description="Helical" evidence="1">
    <location>
        <begin position="12"/>
        <end position="34"/>
    </location>
</feature>
<dbReference type="Proteomes" id="UP000324646">
    <property type="component" value="Chromosome"/>
</dbReference>
<keyword evidence="1" id="KW-0812">Transmembrane</keyword>
<sequence length="411" mass="47535">MVKVKVIDIKRYYKWIGIFVTCIMCILSFQILILDTKDMVAKANGIEKRKNFVQADTKKYMSDNLLILFINKTIPIMEVNYEKEYGKSHYKEIMKLALGKLVNFDYEDPKTLFKAEISMLKEADDDMAEMDDYYLLNNESKSTMDFVQKLPDIKEDVEIKDHQNEAIESSNMKEVNHKGVNNQSNKALESIQIVSSSIKMPNKVKLDINKPTIFIYHTHATESYMPESVGNFHSLNRKYTVRAVGDALTKELTSRGYKVIHNDTLHDYPSYQRSYVRSLETLRANLKKNTSLKIIFDIHRDAAPKNDTAREKSYVIIDGKKVAKFSIVVGTENENAEKLLVLAEYIKAKCDEYYPGLAKKTITKPYKFNEFNSDYYALIEVGNTANYIEEAVRTTKYLAEILDRVIKDIKE</sequence>
<organism evidence="2 3">
    <name type="scientific">Crassaminicella thermophila</name>
    <dbReference type="NCBI Taxonomy" id="2599308"/>
    <lineage>
        <taxon>Bacteria</taxon>
        <taxon>Bacillati</taxon>
        <taxon>Bacillota</taxon>
        <taxon>Clostridia</taxon>
        <taxon>Eubacteriales</taxon>
        <taxon>Clostridiaceae</taxon>
        <taxon>Crassaminicella</taxon>
    </lineage>
</organism>
<name>A0A5C0SCW3_CRATE</name>
<dbReference type="KEGG" id="crs:FQB35_08300"/>
<protein>
    <recommendedName>
        <fullName evidence="4">Stage II sporulation protein P</fullName>
    </recommendedName>
</protein>